<comment type="caution">
    <text evidence="1">The sequence shown here is derived from an EMBL/GenBank/DDBJ whole genome shotgun (WGS) entry which is preliminary data.</text>
</comment>
<proteinExistence type="predicted"/>
<dbReference type="PANTHER" id="PTHR42877:SF4">
    <property type="entry name" value="FAD_NAD(P)-BINDING DOMAIN-CONTAINING PROTEIN-RELATED"/>
    <property type="match status" value="1"/>
</dbReference>
<evidence type="ECO:0000313" key="2">
    <source>
        <dbReference type="Proteomes" id="UP001500403"/>
    </source>
</evidence>
<protein>
    <recommendedName>
        <fullName evidence="3">Monooxygenase</fullName>
    </recommendedName>
</protein>
<sequence length="294" mass="32960">MPRLHRRTTALERAALRRVPGLQSLMRNTSNWSRELWALAFVPGHPWARAVVGTVARLHRLLQLRTPALRGLTRPSYRVGCKRILLASDYYPALRQPNVDVIAQAVKEVDPYTITAADGTRRPADVIVFGTGFRVFDPPISHRITGTDGRTLADHWGEGMTAHNNVTVPGFPNLFLLLGPNSGLAHSSLVLMLEAQLGYLLACLSYVERNKAQAIEATRQAWHTYRQQTRDRASGAAWMTGCDSWYLDPRTGQNTALWPRPVFAYRNLLRAFRPQDHTLTGHMDPALGMPGQLR</sequence>
<evidence type="ECO:0000313" key="1">
    <source>
        <dbReference type="EMBL" id="GAA2973254.1"/>
    </source>
</evidence>
<reference evidence="1 2" key="1">
    <citation type="journal article" date="2019" name="Int. J. Syst. Evol. Microbiol.">
        <title>The Global Catalogue of Microorganisms (GCM) 10K type strain sequencing project: providing services to taxonomists for standard genome sequencing and annotation.</title>
        <authorList>
            <consortium name="The Broad Institute Genomics Platform"/>
            <consortium name="The Broad Institute Genome Sequencing Center for Infectious Disease"/>
            <person name="Wu L."/>
            <person name="Ma J."/>
        </authorList>
    </citation>
    <scope>NUCLEOTIDE SEQUENCE [LARGE SCALE GENOMIC DNA]</scope>
    <source>
        <strain evidence="1 2">JCM 9088</strain>
    </source>
</reference>
<accession>A0ABN3XQH9</accession>
<dbReference type="EMBL" id="BAAAUD010000111">
    <property type="protein sequence ID" value="GAA2973254.1"/>
    <property type="molecule type" value="Genomic_DNA"/>
</dbReference>
<gene>
    <name evidence="1" type="ORF">GCM10010446_67090</name>
</gene>
<keyword evidence="2" id="KW-1185">Reference proteome</keyword>
<dbReference type="Proteomes" id="UP001500403">
    <property type="component" value="Unassembled WGS sequence"/>
</dbReference>
<dbReference type="Gene3D" id="3.50.50.60">
    <property type="entry name" value="FAD/NAD(P)-binding domain"/>
    <property type="match status" value="1"/>
</dbReference>
<dbReference type="SUPFAM" id="SSF51905">
    <property type="entry name" value="FAD/NAD(P)-binding domain"/>
    <property type="match status" value="1"/>
</dbReference>
<organism evidence="1 2">
    <name type="scientific">Streptomyces enissocaesilis</name>
    <dbReference type="NCBI Taxonomy" id="332589"/>
    <lineage>
        <taxon>Bacteria</taxon>
        <taxon>Bacillati</taxon>
        <taxon>Actinomycetota</taxon>
        <taxon>Actinomycetes</taxon>
        <taxon>Kitasatosporales</taxon>
        <taxon>Streptomycetaceae</taxon>
        <taxon>Streptomyces</taxon>
        <taxon>Streptomyces rochei group</taxon>
    </lineage>
</organism>
<dbReference type="InterPro" id="IPR051209">
    <property type="entry name" value="FAD-bind_Monooxygenase_sf"/>
</dbReference>
<dbReference type="InterPro" id="IPR036188">
    <property type="entry name" value="FAD/NAD-bd_sf"/>
</dbReference>
<evidence type="ECO:0008006" key="3">
    <source>
        <dbReference type="Google" id="ProtNLM"/>
    </source>
</evidence>
<name>A0ABN3XQH9_9ACTN</name>
<dbReference type="PANTHER" id="PTHR42877">
    <property type="entry name" value="L-ORNITHINE N(5)-MONOOXYGENASE-RELATED"/>
    <property type="match status" value="1"/>
</dbReference>